<sequence>MQIWQIVCTRNNKIVF</sequence>
<evidence type="ECO:0000313" key="1">
    <source>
        <dbReference type="EMBL" id="JAD33293.1"/>
    </source>
</evidence>
<organism evidence="1">
    <name type="scientific">Arundo donax</name>
    <name type="common">Giant reed</name>
    <name type="synonym">Donax arundinaceus</name>
    <dbReference type="NCBI Taxonomy" id="35708"/>
    <lineage>
        <taxon>Eukaryota</taxon>
        <taxon>Viridiplantae</taxon>
        <taxon>Streptophyta</taxon>
        <taxon>Embryophyta</taxon>
        <taxon>Tracheophyta</taxon>
        <taxon>Spermatophyta</taxon>
        <taxon>Magnoliopsida</taxon>
        <taxon>Liliopsida</taxon>
        <taxon>Poales</taxon>
        <taxon>Poaceae</taxon>
        <taxon>PACMAD clade</taxon>
        <taxon>Arundinoideae</taxon>
        <taxon>Arundineae</taxon>
        <taxon>Arundo</taxon>
    </lineage>
</organism>
<accession>A0A0A8Z6J4</accession>
<name>A0A0A8Z6J4_ARUDO</name>
<reference evidence="1" key="1">
    <citation type="submission" date="2014-09" db="EMBL/GenBank/DDBJ databases">
        <authorList>
            <person name="Magalhaes I.L.F."/>
            <person name="Oliveira U."/>
            <person name="Santos F.R."/>
            <person name="Vidigal T.H.D.A."/>
            <person name="Brescovit A.D."/>
            <person name="Santos A.J."/>
        </authorList>
    </citation>
    <scope>NUCLEOTIDE SEQUENCE</scope>
    <source>
        <tissue evidence="1">Shoot tissue taken approximately 20 cm above the soil surface</tissue>
    </source>
</reference>
<reference evidence="1" key="2">
    <citation type="journal article" date="2015" name="Data Brief">
        <title>Shoot transcriptome of the giant reed, Arundo donax.</title>
        <authorList>
            <person name="Barrero R.A."/>
            <person name="Guerrero F.D."/>
            <person name="Moolhuijzen P."/>
            <person name="Goolsby J.A."/>
            <person name="Tidwell J."/>
            <person name="Bellgard S.E."/>
            <person name="Bellgard M.I."/>
        </authorList>
    </citation>
    <scope>NUCLEOTIDE SEQUENCE</scope>
    <source>
        <tissue evidence="1">Shoot tissue taken approximately 20 cm above the soil surface</tissue>
    </source>
</reference>
<proteinExistence type="predicted"/>
<dbReference type="AlphaFoldDB" id="A0A0A8Z6J4"/>
<dbReference type="EMBL" id="GBRH01264602">
    <property type="protein sequence ID" value="JAD33293.1"/>
    <property type="molecule type" value="Transcribed_RNA"/>
</dbReference>
<protein>
    <submittedName>
        <fullName evidence="1">Uncharacterized protein</fullName>
    </submittedName>
</protein>